<organism evidence="1 2">
    <name type="scientific">Lactococcus garvieae</name>
    <dbReference type="NCBI Taxonomy" id="1363"/>
    <lineage>
        <taxon>Bacteria</taxon>
        <taxon>Bacillati</taxon>
        <taxon>Bacillota</taxon>
        <taxon>Bacilli</taxon>
        <taxon>Lactobacillales</taxon>
        <taxon>Streptococcaceae</taxon>
        <taxon>Lactococcus</taxon>
    </lineage>
</organism>
<protein>
    <recommendedName>
        <fullName evidence="3">Conjugal transfer protein</fullName>
    </recommendedName>
</protein>
<name>A0A1I4I5P0_9LACT</name>
<evidence type="ECO:0000313" key="2">
    <source>
        <dbReference type="Proteomes" id="UP000181969"/>
    </source>
</evidence>
<dbReference type="InterPro" id="IPR002052">
    <property type="entry name" value="DNA_methylase_N6_adenine_CS"/>
</dbReference>
<dbReference type="PROSITE" id="PS00092">
    <property type="entry name" value="N6_MTASE"/>
    <property type="match status" value="1"/>
</dbReference>
<dbReference type="AlphaFoldDB" id="A0A1I4I5P0"/>
<dbReference type="GO" id="GO:0003676">
    <property type="term" value="F:nucleic acid binding"/>
    <property type="evidence" value="ECO:0007669"/>
    <property type="project" value="InterPro"/>
</dbReference>
<dbReference type="GO" id="GO:0008168">
    <property type="term" value="F:methyltransferase activity"/>
    <property type="evidence" value="ECO:0007669"/>
    <property type="project" value="InterPro"/>
</dbReference>
<dbReference type="SUPFAM" id="SSF53335">
    <property type="entry name" value="S-adenosyl-L-methionine-dependent methyltransferases"/>
    <property type="match status" value="1"/>
</dbReference>
<gene>
    <name evidence="1" type="ORF">SAMN05216438_11324</name>
</gene>
<accession>A0A1I4I5P0</accession>
<dbReference type="RefSeq" id="WP_177180195.1">
    <property type="nucleotide sequence ID" value="NZ_FOTJ01000013.1"/>
</dbReference>
<evidence type="ECO:0000313" key="1">
    <source>
        <dbReference type="EMBL" id="SFL49580.1"/>
    </source>
</evidence>
<reference evidence="1 2" key="1">
    <citation type="submission" date="2016-10" db="EMBL/GenBank/DDBJ databases">
        <authorList>
            <person name="de Groot N.N."/>
        </authorList>
    </citation>
    <scope>NUCLEOTIDE SEQUENCE [LARGE SCALE GENOMIC DNA]</scope>
    <source>
        <strain evidence="1 2">M79</strain>
    </source>
</reference>
<evidence type="ECO:0008006" key="3">
    <source>
        <dbReference type="Google" id="ProtNLM"/>
    </source>
</evidence>
<dbReference type="InterPro" id="IPR029063">
    <property type="entry name" value="SAM-dependent_MTases_sf"/>
</dbReference>
<sequence length="195" mass="22094">MSKDWTGNRVASFATLGANNHSDVIREVNDYYATDPRAVEMLLEKEKFNSIILEPSCGEGHISRVLLDGGYAVKSSDLIDRGFGDVKDFFEIDEFNGDIITNPPYKIALDFVKHSLDIIPEGNKVAMFLKLQFLEGKARKEFYKNNPPKKIYVASGRLVCAMNGDFEKYKSSAVAYAWFIWEKGYKGSPEIDWIN</sequence>
<proteinExistence type="predicted"/>
<dbReference type="GO" id="GO:0032259">
    <property type="term" value="P:methylation"/>
    <property type="evidence" value="ECO:0007669"/>
    <property type="project" value="InterPro"/>
</dbReference>
<dbReference type="EMBL" id="FOTJ01000013">
    <property type="protein sequence ID" value="SFL49580.1"/>
    <property type="molecule type" value="Genomic_DNA"/>
</dbReference>
<dbReference type="Proteomes" id="UP000181969">
    <property type="component" value="Unassembled WGS sequence"/>
</dbReference>